<keyword evidence="3" id="KW-1185">Reference proteome</keyword>
<gene>
    <name evidence="2" type="ORF">AYI69_g6852</name>
</gene>
<feature type="region of interest" description="Disordered" evidence="1">
    <location>
        <begin position="1"/>
        <end position="25"/>
    </location>
</feature>
<reference evidence="3" key="1">
    <citation type="submission" date="2017-01" db="EMBL/GenBank/DDBJ databases">
        <authorList>
            <person name="Wang Y."/>
            <person name="White M."/>
            <person name="Kvist S."/>
            <person name="Moncalvo J.-M."/>
        </authorList>
    </citation>
    <scope>NUCLEOTIDE SEQUENCE [LARGE SCALE GENOMIC DNA]</scope>
    <source>
        <strain evidence="3">ID-206-W2</strain>
    </source>
</reference>
<accession>A0A1R1XW61</accession>
<evidence type="ECO:0000313" key="2">
    <source>
        <dbReference type="EMBL" id="OMJ18870.1"/>
    </source>
</evidence>
<evidence type="ECO:0000313" key="3">
    <source>
        <dbReference type="Proteomes" id="UP000187429"/>
    </source>
</evidence>
<evidence type="ECO:0000256" key="1">
    <source>
        <dbReference type="SAM" id="MobiDB-lite"/>
    </source>
</evidence>
<sequence length="115" mass="12733">MGSKINKVPDCAAKSSSSGENTWNFNNKIFEKPQKDVDPEIEPVPDDMKTLIKQMGAMSLAIQKFEENVQSNQVPPRLTPAFSQFSKPKCAYCDGEHLKRDCAILSQGISNSVVK</sequence>
<dbReference type="AlphaFoldDB" id="A0A1R1XW61"/>
<dbReference type="Proteomes" id="UP000187429">
    <property type="component" value="Unassembled WGS sequence"/>
</dbReference>
<dbReference type="OrthoDB" id="5765217at2759"/>
<feature type="compositionally biased region" description="Polar residues" evidence="1">
    <location>
        <begin position="14"/>
        <end position="25"/>
    </location>
</feature>
<comment type="caution">
    <text evidence="2">The sequence shown here is derived from an EMBL/GenBank/DDBJ whole genome shotgun (WGS) entry which is preliminary data.</text>
</comment>
<name>A0A1R1XW61_9FUNG</name>
<organism evidence="2 3">
    <name type="scientific">Smittium culicis</name>
    <dbReference type="NCBI Taxonomy" id="133412"/>
    <lineage>
        <taxon>Eukaryota</taxon>
        <taxon>Fungi</taxon>
        <taxon>Fungi incertae sedis</taxon>
        <taxon>Zoopagomycota</taxon>
        <taxon>Kickxellomycotina</taxon>
        <taxon>Harpellomycetes</taxon>
        <taxon>Harpellales</taxon>
        <taxon>Legeriomycetaceae</taxon>
        <taxon>Smittium</taxon>
    </lineage>
</organism>
<dbReference type="EMBL" id="LSSM01003161">
    <property type="protein sequence ID" value="OMJ18870.1"/>
    <property type="molecule type" value="Genomic_DNA"/>
</dbReference>
<protein>
    <submittedName>
        <fullName evidence="2">Uncharacterized protein</fullName>
    </submittedName>
</protein>
<proteinExistence type="predicted"/>